<dbReference type="AlphaFoldDB" id="A0A8D5U6V9"/>
<keyword evidence="2" id="KW-1185">Reference proteome</keyword>
<evidence type="ECO:0000313" key="2">
    <source>
        <dbReference type="Proteomes" id="UP000825123"/>
    </source>
</evidence>
<reference evidence="1 2" key="1">
    <citation type="submission" date="2021-04" db="EMBL/GenBank/DDBJ databases">
        <title>Complete genome sequence of Stygiolobus sp. KN-1.</title>
        <authorList>
            <person name="Nakamura K."/>
            <person name="Sakai H."/>
            <person name="Kurosawa N."/>
        </authorList>
    </citation>
    <scope>NUCLEOTIDE SEQUENCE [LARGE SCALE GENOMIC DNA]</scope>
    <source>
        <strain evidence="1 2">KN-1</strain>
    </source>
</reference>
<protein>
    <submittedName>
        <fullName evidence="1">Uncharacterized protein</fullName>
    </submittedName>
</protein>
<name>A0A8D5U6V9_9CREN</name>
<evidence type="ECO:0000313" key="1">
    <source>
        <dbReference type="EMBL" id="BCU70414.1"/>
    </source>
</evidence>
<accession>A0A8D5U6V9</accession>
<proteinExistence type="predicted"/>
<dbReference type="Proteomes" id="UP000825123">
    <property type="component" value="Chromosome"/>
</dbReference>
<dbReference type="EMBL" id="AP024597">
    <property type="protein sequence ID" value="BCU70414.1"/>
    <property type="molecule type" value="Genomic_DNA"/>
</dbReference>
<organism evidence="1 2">
    <name type="scientific">Stygiolobus caldivivus</name>
    <dbReference type="NCBI Taxonomy" id="2824673"/>
    <lineage>
        <taxon>Archaea</taxon>
        <taxon>Thermoproteota</taxon>
        <taxon>Thermoprotei</taxon>
        <taxon>Sulfolobales</taxon>
        <taxon>Sulfolobaceae</taxon>
        <taxon>Stygiolobus</taxon>
    </lineage>
</organism>
<gene>
    <name evidence="1" type="ORF">KN1_17110</name>
</gene>
<dbReference type="KEGG" id="csty:KN1_17110"/>
<sequence>MIILDLVMSSRSMPIYAEGLVYHNRDIIFVLYTLTI</sequence>